<dbReference type="EMBL" id="JBCNJP010000009">
    <property type="protein sequence ID" value="KAK9073031.1"/>
    <property type="molecule type" value="Genomic_DNA"/>
</dbReference>
<dbReference type="InterPro" id="IPR055170">
    <property type="entry name" value="GFO_IDH_MocA-like_dom"/>
</dbReference>
<evidence type="ECO:0008006" key="6">
    <source>
        <dbReference type="Google" id="ProtNLM"/>
    </source>
</evidence>
<dbReference type="Pfam" id="PF22725">
    <property type="entry name" value="GFO_IDH_MocA_C3"/>
    <property type="match status" value="1"/>
</dbReference>
<dbReference type="AlphaFoldDB" id="A0AAP0DDD2"/>
<feature type="domain" description="Gfo/Idh/MocA-like oxidoreductase N-terminal" evidence="2">
    <location>
        <begin position="29"/>
        <end position="148"/>
    </location>
</feature>
<dbReference type="GO" id="GO:0000166">
    <property type="term" value="F:nucleotide binding"/>
    <property type="evidence" value="ECO:0007669"/>
    <property type="project" value="InterPro"/>
</dbReference>
<dbReference type="SUPFAM" id="SSF51735">
    <property type="entry name" value="NAD(P)-binding Rossmann-fold domains"/>
    <property type="match status" value="1"/>
</dbReference>
<name>A0AAP0DDD2_9ASTR</name>
<dbReference type="SUPFAM" id="SSF55347">
    <property type="entry name" value="Glyceraldehyde-3-phosphate dehydrogenase-like, C-terminal domain"/>
    <property type="match status" value="1"/>
</dbReference>
<feature type="domain" description="GFO/IDH/MocA-like oxidoreductase" evidence="3">
    <location>
        <begin position="171"/>
        <end position="282"/>
    </location>
</feature>
<dbReference type="Proteomes" id="UP001408789">
    <property type="component" value="Unassembled WGS sequence"/>
</dbReference>
<gene>
    <name evidence="4" type="ORF">SSX86_007353</name>
</gene>
<comment type="caution">
    <text evidence="4">The sequence shown here is derived from an EMBL/GenBank/DDBJ whole genome shotgun (WGS) entry which is preliminary data.</text>
</comment>
<dbReference type="Gene3D" id="3.40.50.720">
    <property type="entry name" value="NAD(P)-binding Rossmann-like Domain"/>
    <property type="match status" value="1"/>
</dbReference>
<dbReference type="Gene3D" id="3.30.360.10">
    <property type="entry name" value="Dihydrodipicolinate Reductase, domain 2"/>
    <property type="match status" value="1"/>
</dbReference>
<evidence type="ECO:0000313" key="4">
    <source>
        <dbReference type="EMBL" id="KAK9073031.1"/>
    </source>
</evidence>
<protein>
    <recommendedName>
        <fullName evidence="6">Gfo/Idh/MocA-like oxidoreductase N-terminal domain-containing protein</fullName>
    </recommendedName>
</protein>
<evidence type="ECO:0000259" key="3">
    <source>
        <dbReference type="Pfam" id="PF22725"/>
    </source>
</evidence>
<comment type="similarity">
    <text evidence="1">Belongs to the Gfo/Idh/MocA family.</text>
</comment>
<dbReference type="Pfam" id="PF01408">
    <property type="entry name" value="GFO_IDH_MocA"/>
    <property type="match status" value="1"/>
</dbReference>
<accession>A0AAP0DDD2</accession>
<dbReference type="PANTHER" id="PTHR46368:SF18">
    <property type="entry name" value="OXIDOREDUCTASE, NAD(P)-BINDING DOMAIN SUPERFAMILY"/>
    <property type="match status" value="1"/>
</dbReference>
<dbReference type="InterPro" id="IPR036291">
    <property type="entry name" value="NAD(P)-bd_dom_sf"/>
</dbReference>
<evidence type="ECO:0000313" key="5">
    <source>
        <dbReference type="Proteomes" id="UP001408789"/>
    </source>
</evidence>
<organism evidence="4 5">
    <name type="scientific">Deinandra increscens subsp. villosa</name>
    <dbReference type="NCBI Taxonomy" id="3103831"/>
    <lineage>
        <taxon>Eukaryota</taxon>
        <taxon>Viridiplantae</taxon>
        <taxon>Streptophyta</taxon>
        <taxon>Embryophyta</taxon>
        <taxon>Tracheophyta</taxon>
        <taxon>Spermatophyta</taxon>
        <taxon>Magnoliopsida</taxon>
        <taxon>eudicotyledons</taxon>
        <taxon>Gunneridae</taxon>
        <taxon>Pentapetalae</taxon>
        <taxon>asterids</taxon>
        <taxon>campanulids</taxon>
        <taxon>Asterales</taxon>
        <taxon>Asteraceae</taxon>
        <taxon>Asteroideae</taxon>
        <taxon>Heliantheae alliance</taxon>
        <taxon>Madieae</taxon>
        <taxon>Madiinae</taxon>
        <taxon>Deinandra</taxon>
    </lineage>
</organism>
<dbReference type="PANTHER" id="PTHR46368">
    <property type="match status" value="1"/>
</dbReference>
<proteinExistence type="inferred from homology"/>
<sequence length="442" mass="48063">MAIKSQPQSPLPSPPHSVKICHKMAETPIRFGILGCAEIARKVSRAISLAPNAVIYAIGSRSIEKATKYAAANGFPESAKIYGSYDAVLDDPNVDAVYVPLPTSLHIKWAVLAAEKKKHILLEKPVALNVGEFDRIVEACESNGVQLMDSTMWMHNPRTVKMKEFLSDPAKFGELRSVQSIFTFTADQDFLENDIRVKPDLDALGSLGDTGWYCIRAILWANDFNLPKSVTALPGTIFNKAGVIISCGAALQWEGGKVATFHCSFLANLTMSITASGTKGSLHVNDFVIPFEENQSSFSTATESGFNELVTGWVPIPSQHTVMTDLPQEVRMVTEFSRLVKAVKNDGAVAEKMWPTLSRKTQLVIDAVKASIDKGGEALIENIEAAIIQITRIELLWMGRDAGQTGGVAGAPNNMKMDMLMNMFRNLGSGGFATPNNSNDIK</sequence>
<dbReference type="InterPro" id="IPR000683">
    <property type="entry name" value="Gfo/Idh/MocA-like_OxRdtase_N"/>
</dbReference>
<evidence type="ECO:0000256" key="1">
    <source>
        <dbReference type="ARBA" id="ARBA00010928"/>
    </source>
</evidence>
<evidence type="ECO:0000259" key="2">
    <source>
        <dbReference type="Pfam" id="PF01408"/>
    </source>
</evidence>
<keyword evidence="5" id="KW-1185">Reference proteome</keyword>
<reference evidence="4 5" key="1">
    <citation type="submission" date="2024-04" db="EMBL/GenBank/DDBJ databases">
        <title>The reference genome of an endangered Asteraceae, Deinandra increscens subsp. villosa, native to the Central Coast of California.</title>
        <authorList>
            <person name="Guilliams M."/>
            <person name="Hasenstab-Lehman K."/>
            <person name="Meyer R."/>
            <person name="Mcevoy S."/>
        </authorList>
    </citation>
    <scope>NUCLEOTIDE SEQUENCE [LARGE SCALE GENOMIC DNA]</scope>
    <source>
        <tissue evidence="4">Leaf</tissue>
    </source>
</reference>